<dbReference type="PANTHER" id="PTHR44688">
    <property type="entry name" value="DNA-BINDING TRANSCRIPTIONAL ACTIVATOR DEVR_DOSR"/>
    <property type="match status" value="1"/>
</dbReference>
<dbReference type="AlphaFoldDB" id="A0A974RZB4"/>
<dbReference type="PROSITE" id="PS50043">
    <property type="entry name" value="HTH_LUXR_2"/>
    <property type="match status" value="1"/>
</dbReference>
<name>A0A974RZB4_9GAMM</name>
<dbReference type="KEGG" id="eaz:JHT90_06555"/>
<dbReference type="RefSeq" id="WP_201095380.1">
    <property type="nucleotide sequence ID" value="NZ_CP067393.1"/>
</dbReference>
<dbReference type="EMBL" id="CP067393">
    <property type="protein sequence ID" value="QQP86899.1"/>
    <property type="molecule type" value="Genomic_DNA"/>
</dbReference>
<evidence type="ECO:0000256" key="1">
    <source>
        <dbReference type="ARBA" id="ARBA00023015"/>
    </source>
</evidence>
<dbReference type="Pfam" id="PF00196">
    <property type="entry name" value="GerE"/>
    <property type="match status" value="1"/>
</dbReference>
<sequence>MKQINDLLNKLTKREREICILLINGYPAKQVGFELGIAEPTVKRLTTNIFNKLGINNKTQLVSFVFTDFIKNIANNSFDNPVDAANQFLSSLQVEPT</sequence>
<dbReference type="PANTHER" id="PTHR44688:SF16">
    <property type="entry name" value="DNA-BINDING TRANSCRIPTIONAL ACTIVATOR DEVR_DOSR"/>
    <property type="match status" value="1"/>
</dbReference>
<dbReference type="PROSITE" id="PS00622">
    <property type="entry name" value="HTH_LUXR_1"/>
    <property type="match status" value="1"/>
</dbReference>
<dbReference type="CDD" id="cd06170">
    <property type="entry name" value="LuxR_C_like"/>
    <property type="match status" value="1"/>
</dbReference>
<dbReference type="GO" id="GO:0006355">
    <property type="term" value="P:regulation of DNA-templated transcription"/>
    <property type="evidence" value="ECO:0007669"/>
    <property type="project" value="InterPro"/>
</dbReference>
<dbReference type="InterPro" id="IPR016032">
    <property type="entry name" value="Sig_transdc_resp-reg_C-effctor"/>
</dbReference>
<keyword evidence="1" id="KW-0805">Transcription regulation</keyword>
<evidence type="ECO:0000256" key="2">
    <source>
        <dbReference type="ARBA" id="ARBA00023125"/>
    </source>
</evidence>
<dbReference type="InterPro" id="IPR000792">
    <property type="entry name" value="Tscrpt_reg_LuxR_C"/>
</dbReference>
<dbReference type="SUPFAM" id="SSF46894">
    <property type="entry name" value="C-terminal effector domain of the bipartite response regulators"/>
    <property type="match status" value="1"/>
</dbReference>
<reference evidence="5 6" key="1">
    <citation type="submission" date="2021-01" db="EMBL/GenBank/DDBJ databases">
        <title>Entomomonas sp. F2A isolated from a house cricket (Acheta domesticus).</title>
        <authorList>
            <person name="Spergser J."/>
            <person name="Busse H.-J."/>
        </authorList>
    </citation>
    <scope>NUCLEOTIDE SEQUENCE [LARGE SCALE GENOMIC DNA]</scope>
    <source>
        <strain evidence="5 6">F2A</strain>
    </source>
</reference>
<keyword evidence="2" id="KW-0238">DNA-binding</keyword>
<dbReference type="InterPro" id="IPR036388">
    <property type="entry name" value="WH-like_DNA-bd_sf"/>
</dbReference>
<feature type="domain" description="HTH luxR-type" evidence="4">
    <location>
        <begin position="4"/>
        <end position="69"/>
    </location>
</feature>
<evidence type="ECO:0000313" key="6">
    <source>
        <dbReference type="Proteomes" id="UP000595278"/>
    </source>
</evidence>
<evidence type="ECO:0000313" key="5">
    <source>
        <dbReference type="EMBL" id="QQP86899.1"/>
    </source>
</evidence>
<proteinExistence type="predicted"/>
<keyword evidence="3" id="KW-0804">Transcription</keyword>
<dbReference type="GO" id="GO:0003677">
    <property type="term" value="F:DNA binding"/>
    <property type="evidence" value="ECO:0007669"/>
    <property type="project" value="UniProtKB-KW"/>
</dbReference>
<evidence type="ECO:0000256" key="3">
    <source>
        <dbReference type="ARBA" id="ARBA00023163"/>
    </source>
</evidence>
<gene>
    <name evidence="5" type="ORF">JHT90_06555</name>
</gene>
<organism evidence="5 6">
    <name type="scientific">Entomomonas asaccharolytica</name>
    <dbReference type="NCBI Taxonomy" id="2785331"/>
    <lineage>
        <taxon>Bacteria</taxon>
        <taxon>Pseudomonadati</taxon>
        <taxon>Pseudomonadota</taxon>
        <taxon>Gammaproteobacteria</taxon>
        <taxon>Pseudomonadales</taxon>
        <taxon>Pseudomonadaceae</taxon>
        <taxon>Entomomonas</taxon>
    </lineage>
</organism>
<dbReference type="Gene3D" id="1.10.10.10">
    <property type="entry name" value="Winged helix-like DNA-binding domain superfamily/Winged helix DNA-binding domain"/>
    <property type="match status" value="1"/>
</dbReference>
<accession>A0A974RZB4</accession>
<evidence type="ECO:0000259" key="4">
    <source>
        <dbReference type="PROSITE" id="PS50043"/>
    </source>
</evidence>
<protein>
    <submittedName>
        <fullName evidence="5">Helix-turn-helix transcriptional regulator</fullName>
    </submittedName>
</protein>
<dbReference type="PRINTS" id="PR00038">
    <property type="entry name" value="HTHLUXR"/>
</dbReference>
<dbReference type="Proteomes" id="UP000595278">
    <property type="component" value="Chromosome"/>
</dbReference>
<keyword evidence="6" id="KW-1185">Reference proteome</keyword>
<dbReference type="SMART" id="SM00421">
    <property type="entry name" value="HTH_LUXR"/>
    <property type="match status" value="1"/>
</dbReference>